<reference evidence="2" key="1">
    <citation type="submission" date="2023-08" db="EMBL/GenBank/DDBJ databases">
        <title>Rhodospirillaceae gen. nov., a novel taxon isolated from the Yangtze River Yuezi River estuary sludge.</title>
        <authorList>
            <person name="Ruan L."/>
        </authorList>
    </citation>
    <scope>NUCLEOTIDE SEQUENCE [LARGE SCALE GENOMIC DNA]</scope>
    <source>
        <strain evidence="2">R-7</strain>
    </source>
</reference>
<keyword evidence="2" id="KW-1185">Reference proteome</keyword>
<dbReference type="SUPFAM" id="SSF117396">
    <property type="entry name" value="TM1631-like"/>
    <property type="match status" value="1"/>
</dbReference>
<dbReference type="Gene3D" id="3.20.20.410">
    <property type="entry name" value="Protein of unknown function UPF0759"/>
    <property type="match status" value="1"/>
</dbReference>
<evidence type="ECO:0000313" key="1">
    <source>
        <dbReference type="EMBL" id="MDQ7248186.1"/>
    </source>
</evidence>
<dbReference type="Proteomes" id="UP001230156">
    <property type="component" value="Unassembled WGS sequence"/>
</dbReference>
<dbReference type="RefSeq" id="WP_379955633.1">
    <property type="nucleotide sequence ID" value="NZ_JAUYVI010000003.1"/>
</dbReference>
<dbReference type="PANTHER" id="PTHR30348">
    <property type="entry name" value="UNCHARACTERIZED PROTEIN YECE"/>
    <property type="match status" value="1"/>
</dbReference>
<dbReference type="Pfam" id="PF01904">
    <property type="entry name" value="DUF72"/>
    <property type="match status" value="1"/>
</dbReference>
<dbReference type="InterPro" id="IPR002763">
    <property type="entry name" value="DUF72"/>
</dbReference>
<gene>
    <name evidence="1" type="ORF">Q8A70_10945</name>
</gene>
<name>A0ABU0YMF5_9PROT</name>
<evidence type="ECO:0000313" key="2">
    <source>
        <dbReference type="Proteomes" id="UP001230156"/>
    </source>
</evidence>
<sequence length="174" mass="19236">MTHENGLVDCAGHIDRFAGEVDGLGDKLAVLLIQLPPHLALQRRSAGAFFRRLQDALDVSLALEPRHSSWFTPAAETWLAERRIARVAADPIPRRVPDAVGADRPGGWDGLAYYRLHGAPRIYYSDYPLARLNLLRQHAVKQRRAGRAVWCIFDNTAGGHALGNALWLTEAAGR</sequence>
<organism evidence="1 2">
    <name type="scientific">Dongia sedimenti</name>
    <dbReference type="NCBI Taxonomy" id="3064282"/>
    <lineage>
        <taxon>Bacteria</taxon>
        <taxon>Pseudomonadati</taxon>
        <taxon>Pseudomonadota</taxon>
        <taxon>Alphaproteobacteria</taxon>
        <taxon>Rhodospirillales</taxon>
        <taxon>Dongiaceae</taxon>
        <taxon>Dongia</taxon>
    </lineage>
</organism>
<dbReference type="EMBL" id="JAUYVI010000003">
    <property type="protein sequence ID" value="MDQ7248186.1"/>
    <property type="molecule type" value="Genomic_DNA"/>
</dbReference>
<dbReference type="InterPro" id="IPR036520">
    <property type="entry name" value="UPF0759_sf"/>
</dbReference>
<accession>A0ABU0YMF5</accession>
<comment type="caution">
    <text evidence="1">The sequence shown here is derived from an EMBL/GenBank/DDBJ whole genome shotgun (WGS) entry which is preliminary data.</text>
</comment>
<protein>
    <submittedName>
        <fullName evidence="1">DUF72 domain-containing protein</fullName>
    </submittedName>
</protein>
<dbReference type="PANTHER" id="PTHR30348:SF14">
    <property type="entry name" value="BLR8050 PROTEIN"/>
    <property type="match status" value="1"/>
</dbReference>
<proteinExistence type="predicted"/>